<dbReference type="AlphaFoldDB" id="F7PPM6"/>
<evidence type="ECO:0000256" key="3">
    <source>
        <dbReference type="ARBA" id="ARBA00022884"/>
    </source>
</evidence>
<dbReference type="KEGG" id="hti:HTIA_1940"/>
<dbReference type="SUPFAM" id="SSF55174">
    <property type="entry name" value="Alpha-L RNA-binding motif"/>
    <property type="match status" value="1"/>
</dbReference>
<dbReference type="PANTHER" id="PTHR11581">
    <property type="entry name" value="30S/40S RIBOSOMAL PROTEIN S4"/>
    <property type="match status" value="1"/>
</dbReference>
<dbReference type="OrthoDB" id="372073at2157"/>
<evidence type="ECO:0000256" key="8">
    <source>
        <dbReference type="PROSITE-ProRule" id="PRU00182"/>
    </source>
</evidence>
<dbReference type="InterPro" id="IPR000876">
    <property type="entry name" value="Ribosomal_eS4"/>
</dbReference>
<dbReference type="PIRSF" id="PIRSF002116">
    <property type="entry name" value="Ribosomal_S4"/>
    <property type="match status" value="1"/>
</dbReference>
<dbReference type="NCBIfam" id="NF003312">
    <property type="entry name" value="PRK04313.1"/>
    <property type="match status" value="1"/>
</dbReference>
<protein>
    <recommendedName>
        <fullName evidence="6 7">Small ribosomal subunit protein eS4</fullName>
    </recommendedName>
</protein>
<reference evidence="13 14" key="2">
    <citation type="journal article" date="2013" name="PLoS ONE">
        <title>INDIGO - INtegrated Data Warehouse of MIcrobial GenOmes with Examples from the Red Sea Extremophiles.</title>
        <authorList>
            <person name="Alam I."/>
            <person name="Antunes A."/>
            <person name="Kamau A.A."/>
            <person name="Ba Alawi W."/>
            <person name="Kalkatawi M."/>
            <person name="Stingl U."/>
            <person name="Bajic V.B."/>
        </authorList>
    </citation>
    <scope>NUCLEOTIDE SEQUENCE [LARGE SCALE GENOMIC DNA]</scope>
    <source>
        <strain evidence="13 14">SARL4B</strain>
    </source>
</reference>
<dbReference type="InterPro" id="IPR041982">
    <property type="entry name" value="Ribosomal_eS4_KOW"/>
</dbReference>
<evidence type="ECO:0000259" key="11">
    <source>
        <dbReference type="Pfam" id="PF08071"/>
    </source>
</evidence>
<sequence>MSNHQKRLSVPNSWPIERKTETFTVKADAGPHGEAGVPLLIVLRDVLGYVDSRKEARFALDQDQVLINGDPESDETRPVGMFDILAFTEREEFYRVFPGEGGRLALTPIDEDSAQSKLGKIVQKQFVPGGDLQLTLHDGETLLVSEDAPYEGNDSIVVENDSEEVIAHFEYEEGALVTAVDGQHAGEIGTIEEIQVTPGSAENNVRIDREDGSIIETIEEYVVVIDENFVESDDEDADAEADEADEATADADAADEETAEEADAADEDGDTDGGEDE</sequence>
<dbReference type="Gene3D" id="2.30.30.30">
    <property type="match status" value="1"/>
</dbReference>
<dbReference type="STRING" id="1033806.HTIA_1940"/>
<dbReference type="EMBL" id="AFNT02000019">
    <property type="protein sequence ID" value="ERJ06165.1"/>
    <property type="molecule type" value="Genomic_DNA"/>
</dbReference>
<proteinExistence type="inferred from homology"/>
<evidence type="ECO:0000313" key="12">
    <source>
        <dbReference type="EMBL" id="CCQ34058.1"/>
    </source>
</evidence>
<evidence type="ECO:0000313" key="15">
    <source>
        <dbReference type="Proteomes" id="UP000015381"/>
    </source>
</evidence>
<gene>
    <name evidence="7 13" type="primary">rps4e</name>
    <name evidence="13" type="ORF">HLRTI_001789</name>
    <name evidence="12" type="ORF">HTIA_1940</name>
</gene>
<feature type="domain" description="Small ribosomal subunit protein eS4 N-terminal" evidence="11">
    <location>
        <begin position="2"/>
        <end position="32"/>
    </location>
</feature>
<evidence type="ECO:0000313" key="14">
    <source>
        <dbReference type="Proteomes" id="UP000003861"/>
    </source>
</evidence>
<dbReference type="PROSITE" id="PS00528">
    <property type="entry name" value="RIBOSOMAL_S4E"/>
    <property type="match status" value="1"/>
</dbReference>
<dbReference type="CDD" id="cd06087">
    <property type="entry name" value="KOW_RPS4"/>
    <property type="match status" value="1"/>
</dbReference>
<dbReference type="Proteomes" id="UP000003861">
    <property type="component" value="Unassembled WGS sequence"/>
</dbReference>
<dbReference type="InterPro" id="IPR013843">
    <property type="entry name" value="Ribosomal_eS4_N"/>
</dbReference>
<name>F7PPM6_9EURY</name>
<accession>F7PPM6</accession>
<dbReference type="PROSITE" id="PS50889">
    <property type="entry name" value="S4"/>
    <property type="match status" value="1"/>
</dbReference>
<keyword evidence="5 7" id="KW-0687">Ribonucleoprotein</keyword>
<dbReference type="HAMAP" id="MF_00485">
    <property type="entry name" value="Ribosomal_eS4"/>
    <property type="match status" value="1"/>
</dbReference>
<organism evidence="13 14">
    <name type="scientific">Halorhabdus tiamatea SARL4B</name>
    <dbReference type="NCBI Taxonomy" id="1033806"/>
    <lineage>
        <taxon>Archaea</taxon>
        <taxon>Methanobacteriati</taxon>
        <taxon>Methanobacteriota</taxon>
        <taxon>Stenosarchaea group</taxon>
        <taxon>Halobacteria</taxon>
        <taxon>Halobacteriales</taxon>
        <taxon>Haloarculaceae</taxon>
        <taxon>Halorhabdus</taxon>
    </lineage>
</organism>
<dbReference type="Gene3D" id="2.40.50.740">
    <property type="match status" value="1"/>
</dbReference>
<dbReference type="GO" id="GO:0003735">
    <property type="term" value="F:structural constituent of ribosome"/>
    <property type="evidence" value="ECO:0007669"/>
    <property type="project" value="InterPro"/>
</dbReference>
<keyword evidence="3 7" id="KW-0694">RNA-binding</keyword>
<keyword evidence="4 7" id="KW-0689">Ribosomal protein</keyword>
<evidence type="ECO:0000256" key="7">
    <source>
        <dbReference type="HAMAP-Rule" id="MF_00485"/>
    </source>
</evidence>
<dbReference type="GO" id="GO:0022627">
    <property type="term" value="C:cytosolic small ribosomal subunit"/>
    <property type="evidence" value="ECO:0007669"/>
    <property type="project" value="TreeGrafter"/>
</dbReference>
<dbReference type="GO" id="GO:0019843">
    <property type="term" value="F:rRNA binding"/>
    <property type="evidence" value="ECO:0007669"/>
    <property type="project" value="UniProtKB-KW"/>
</dbReference>
<evidence type="ECO:0000256" key="9">
    <source>
        <dbReference type="SAM" id="MobiDB-lite"/>
    </source>
</evidence>
<dbReference type="InterPro" id="IPR038237">
    <property type="entry name" value="Ribosomal_eS4_central_sf"/>
</dbReference>
<comment type="similarity">
    <text evidence="1 7">Belongs to the eukaryotic ribosomal protein eS4 family.</text>
</comment>
<dbReference type="GeneID" id="23799504"/>
<dbReference type="Pfam" id="PF00900">
    <property type="entry name" value="Ribosomal_S4e"/>
    <property type="match status" value="1"/>
</dbReference>
<reference evidence="13 14" key="1">
    <citation type="journal article" date="2011" name="J. Bacteriol.">
        <title>Genome sequence of Halorhabdus tiamatea, the first archaeon isolated from a deep-sea anoxic brine lake.</title>
        <authorList>
            <person name="Antunes A."/>
            <person name="Alam I."/>
            <person name="Bajic V.B."/>
            <person name="Stingl U."/>
        </authorList>
    </citation>
    <scope>NUCLEOTIDE SEQUENCE [LARGE SCALE GENOMIC DNA]</scope>
    <source>
        <strain evidence="13 14">SARL4B</strain>
    </source>
</reference>
<evidence type="ECO:0000256" key="1">
    <source>
        <dbReference type="ARBA" id="ARBA00007500"/>
    </source>
</evidence>
<evidence type="ECO:0000256" key="4">
    <source>
        <dbReference type="ARBA" id="ARBA00022980"/>
    </source>
</evidence>
<dbReference type="InterPro" id="IPR013845">
    <property type="entry name" value="Ribosomal_eS4_central_region"/>
</dbReference>
<dbReference type="InterPro" id="IPR036986">
    <property type="entry name" value="S4_RNA-bd_sf"/>
</dbReference>
<feature type="domain" description="Small ribosomal subunit protein eS4 central region" evidence="10">
    <location>
        <begin position="91"/>
        <end position="164"/>
    </location>
</feature>
<dbReference type="Pfam" id="PF08071">
    <property type="entry name" value="RS4NT"/>
    <property type="match status" value="1"/>
</dbReference>
<dbReference type="PATRIC" id="fig|1033806.12.peg.1925"/>
<evidence type="ECO:0000259" key="10">
    <source>
        <dbReference type="Pfam" id="PF00900"/>
    </source>
</evidence>
<keyword evidence="15" id="KW-1185">Reference proteome</keyword>
<dbReference type="eggNOG" id="arCOG04093">
    <property type="taxonomic scope" value="Archaea"/>
</dbReference>
<dbReference type="InterPro" id="IPR018199">
    <property type="entry name" value="Ribosomal_eS4_N_CS"/>
</dbReference>
<evidence type="ECO:0000313" key="13">
    <source>
        <dbReference type="EMBL" id="ERJ06165.1"/>
    </source>
</evidence>
<reference evidence="12 15" key="3">
    <citation type="journal article" date="2014" name="Environ. Microbiol.">
        <title>Halorhabdus tiamatea: proteogenomics and glycosidase activity measurements identify the first cultivated euryarchaeon from a deep-sea anoxic brine lake as potential polysaccharide degrader.</title>
        <authorList>
            <person name="Werner J."/>
            <person name="Ferrer M."/>
            <person name="Michel G."/>
            <person name="Mann A.J."/>
            <person name="Huang S."/>
            <person name="Juarez S."/>
            <person name="Ciordia S."/>
            <person name="Albar J.P."/>
            <person name="Alcaide M."/>
            <person name="La Cono V."/>
            <person name="Yakimov M.M."/>
            <person name="Antunes A."/>
            <person name="Taborda M."/>
            <person name="Da Costa M.S."/>
            <person name="Amann R.I."/>
            <person name="Gloeckner F.O."/>
            <person name="Golyshina O.V."/>
            <person name="Golyshin P.N."/>
            <person name="Teeling H."/>
        </authorList>
    </citation>
    <scope>NUCLEOTIDE SEQUENCE [LARGE SCALE GENOMIC DNA]</scope>
    <source>
        <strain evidence="15">SARL4B</strain>
        <strain evidence="12">Type strain: SARL4B</strain>
    </source>
</reference>
<dbReference type="Proteomes" id="UP000015381">
    <property type="component" value="Chromosome I"/>
</dbReference>
<evidence type="ECO:0000256" key="2">
    <source>
        <dbReference type="ARBA" id="ARBA00022730"/>
    </source>
</evidence>
<feature type="region of interest" description="Disordered" evidence="9">
    <location>
        <begin position="230"/>
        <end position="277"/>
    </location>
</feature>
<dbReference type="GO" id="GO:0006412">
    <property type="term" value="P:translation"/>
    <property type="evidence" value="ECO:0007669"/>
    <property type="project" value="UniProtKB-UniRule"/>
</dbReference>
<dbReference type="PANTHER" id="PTHR11581:SF0">
    <property type="entry name" value="SMALL RIBOSOMAL SUBUNIT PROTEIN ES4"/>
    <property type="match status" value="1"/>
</dbReference>
<dbReference type="InterPro" id="IPR014722">
    <property type="entry name" value="Rib_uL2_dom2"/>
</dbReference>
<evidence type="ECO:0000256" key="5">
    <source>
        <dbReference type="ARBA" id="ARBA00023274"/>
    </source>
</evidence>
<dbReference type="RefSeq" id="WP_008526505.1">
    <property type="nucleotide sequence ID" value="NC_021921.1"/>
</dbReference>
<keyword evidence="2 8" id="KW-0699">rRNA-binding</keyword>
<dbReference type="Gene3D" id="3.10.290.10">
    <property type="entry name" value="RNA-binding S4 domain"/>
    <property type="match status" value="1"/>
</dbReference>
<dbReference type="HOGENOM" id="CLU_060400_0_0_2"/>
<dbReference type="EMBL" id="HF571520">
    <property type="protein sequence ID" value="CCQ34058.1"/>
    <property type="molecule type" value="Genomic_DNA"/>
</dbReference>
<evidence type="ECO:0000256" key="6">
    <source>
        <dbReference type="ARBA" id="ARBA00035272"/>
    </source>
</evidence>